<dbReference type="GO" id="GO:0016757">
    <property type="term" value="F:glycosyltransferase activity"/>
    <property type="evidence" value="ECO:0007669"/>
    <property type="project" value="InterPro"/>
</dbReference>
<accession>A0A3R5WYE6</accession>
<gene>
    <name evidence="4" type="ORF">EQP59_00355</name>
</gene>
<dbReference type="AlphaFoldDB" id="A0A3R5WYE6"/>
<dbReference type="RefSeq" id="WP_128500433.1">
    <property type="nucleotide sequence ID" value="NZ_CP035107.1"/>
</dbReference>
<dbReference type="EMBL" id="CP035107">
    <property type="protein sequence ID" value="QAR29917.1"/>
    <property type="molecule type" value="Genomic_DNA"/>
</dbReference>
<proteinExistence type="predicted"/>
<dbReference type="SUPFAM" id="SSF53756">
    <property type="entry name" value="UDP-Glycosyltransferase/glycogen phosphorylase"/>
    <property type="match status" value="1"/>
</dbReference>
<feature type="domain" description="Glycosyltransferase subfamily 4-like N-terminal" evidence="3">
    <location>
        <begin position="12"/>
        <end position="171"/>
    </location>
</feature>
<dbReference type="Proteomes" id="UP000287701">
    <property type="component" value="Chromosome"/>
</dbReference>
<evidence type="ECO:0000259" key="2">
    <source>
        <dbReference type="Pfam" id="PF00534"/>
    </source>
</evidence>
<dbReference type="InterPro" id="IPR028098">
    <property type="entry name" value="Glyco_trans_4-like_N"/>
</dbReference>
<dbReference type="InterPro" id="IPR001296">
    <property type="entry name" value="Glyco_trans_1"/>
</dbReference>
<name>A0A3R5WYE6_ORNRH</name>
<evidence type="ECO:0000256" key="1">
    <source>
        <dbReference type="ARBA" id="ARBA00022679"/>
    </source>
</evidence>
<dbReference type="PANTHER" id="PTHR46401">
    <property type="entry name" value="GLYCOSYLTRANSFERASE WBBK-RELATED"/>
    <property type="match status" value="1"/>
</dbReference>
<evidence type="ECO:0000313" key="4">
    <source>
        <dbReference type="EMBL" id="QAR29917.1"/>
    </source>
</evidence>
<evidence type="ECO:0000259" key="3">
    <source>
        <dbReference type="Pfam" id="PF13439"/>
    </source>
</evidence>
<keyword evidence="1 4" id="KW-0808">Transferase</keyword>
<evidence type="ECO:0000313" key="5">
    <source>
        <dbReference type="Proteomes" id="UP000287701"/>
    </source>
</evidence>
<reference evidence="4 5" key="1">
    <citation type="submission" date="2019-01" db="EMBL/GenBank/DDBJ databases">
        <title>Whole Genome of Ornithobacterium rhinotracheale FARPER-174b.</title>
        <authorList>
            <person name="Tataje-Lavanda L.A."/>
            <person name="Montalvan A."/>
            <person name="Montesinos R."/>
            <person name="Zimic M."/>
            <person name="Fernandez-Sanchez M."/>
            <person name="Fernandez-Diaz M."/>
        </authorList>
    </citation>
    <scope>NUCLEOTIDE SEQUENCE [LARGE SCALE GENOMIC DNA]</scope>
    <source>
        <strain evidence="4 5">FARPER-174b</strain>
    </source>
</reference>
<organism evidence="4 5">
    <name type="scientific">Ornithobacterium rhinotracheale</name>
    <dbReference type="NCBI Taxonomy" id="28251"/>
    <lineage>
        <taxon>Bacteria</taxon>
        <taxon>Pseudomonadati</taxon>
        <taxon>Bacteroidota</taxon>
        <taxon>Flavobacteriia</taxon>
        <taxon>Flavobacteriales</taxon>
        <taxon>Weeksellaceae</taxon>
        <taxon>Ornithobacterium</taxon>
    </lineage>
</organism>
<dbReference type="CDD" id="cd03811">
    <property type="entry name" value="GT4_GT28_WabH-like"/>
    <property type="match status" value="1"/>
</dbReference>
<dbReference type="OrthoDB" id="7560678at2"/>
<protein>
    <submittedName>
        <fullName evidence="4">Glycosyltransferase</fullName>
    </submittedName>
</protein>
<dbReference type="Gene3D" id="3.40.50.2000">
    <property type="entry name" value="Glycogen Phosphorylase B"/>
    <property type="match status" value="2"/>
</dbReference>
<feature type="domain" description="Glycosyl transferase family 1" evidence="2">
    <location>
        <begin position="187"/>
        <end position="343"/>
    </location>
</feature>
<dbReference type="GO" id="GO:0009103">
    <property type="term" value="P:lipopolysaccharide biosynthetic process"/>
    <property type="evidence" value="ECO:0007669"/>
    <property type="project" value="TreeGrafter"/>
</dbReference>
<sequence>MKILQVIDSLNMGGAEKLLLDSIPLYVERGISMDIALLTDNDYPFTKALEAKNCSKIFRLSQGSVYNPALIFKLQKLLKNYDIAHVHLFPAQYWAVFANLLNGSKTKLIFTEHSTSNRRIRNKLFTPIEKFVYKKYNKTVCITPSVQEIIKNHTGINIENLPIIENGVNIENVINATALRKEEIATNLLPTDKVIMQVSSMHEPKDQKTLIKALHYLPENFKIILLGDGVLRQDLEDFTKSEKLSNRVYFLGRKTNVYEHLKSADYIVLSSKYEGLSLSSIEGMASGKPFIASEVPGLKEIVGGYGVLFPQGDAQTLAKKILSLENNPALYQETVQKCQARAKEFDIHRMVDKYIQLYETLPN</sequence>
<dbReference type="Pfam" id="PF00534">
    <property type="entry name" value="Glycos_transf_1"/>
    <property type="match status" value="1"/>
</dbReference>
<dbReference type="PANTHER" id="PTHR46401:SF2">
    <property type="entry name" value="GLYCOSYLTRANSFERASE WBBK-RELATED"/>
    <property type="match status" value="1"/>
</dbReference>
<dbReference type="Pfam" id="PF13439">
    <property type="entry name" value="Glyco_transf_4"/>
    <property type="match status" value="1"/>
</dbReference>